<gene>
    <name evidence="5" type="ORF">SAMN05660690_3940</name>
</gene>
<evidence type="ECO:0000256" key="1">
    <source>
        <dbReference type="ARBA" id="ARBA00022741"/>
    </source>
</evidence>
<feature type="compositionally biased region" description="Basic and acidic residues" evidence="3">
    <location>
        <begin position="931"/>
        <end position="940"/>
    </location>
</feature>
<dbReference type="InterPro" id="IPR000792">
    <property type="entry name" value="Tscrpt_reg_LuxR_C"/>
</dbReference>
<dbReference type="Pfam" id="PF00196">
    <property type="entry name" value="GerE"/>
    <property type="match status" value="1"/>
</dbReference>
<dbReference type="CDD" id="cd06170">
    <property type="entry name" value="LuxR_C_like"/>
    <property type="match status" value="1"/>
</dbReference>
<dbReference type="SUPFAM" id="SSF52540">
    <property type="entry name" value="P-loop containing nucleoside triphosphate hydrolases"/>
    <property type="match status" value="1"/>
</dbReference>
<dbReference type="RefSeq" id="WP_091367811.1">
    <property type="nucleotide sequence ID" value="NZ_FMZF01000006.1"/>
</dbReference>
<dbReference type="PRINTS" id="PR00038">
    <property type="entry name" value="HTHLUXR"/>
</dbReference>
<dbReference type="InterPro" id="IPR016032">
    <property type="entry name" value="Sig_transdc_resp-reg_C-effctor"/>
</dbReference>
<evidence type="ECO:0000259" key="4">
    <source>
        <dbReference type="PROSITE" id="PS50043"/>
    </source>
</evidence>
<dbReference type="Pfam" id="PF13191">
    <property type="entry name" value="AAA_16"/>
    <property type="match status" value="1"/>
</dbReference>
<feature type="region of interest" description="Disordered" evidence="3">
    <location>
        <begin position="919"/>
        <end position="940"/>
    </location>
</feature>
<dbReference type="SMART" id="SM00421">
    <property type="entry name" value="HTH_LUXR"/>
    <property type="match status" value="1"/>
</dbReference>
<accession>A0A1G6TN33</accession>
<evidence type="ECO:0000313" key="5">
    <source>
        <dbReference type="EMBL" id="SDD30284.1"/>
    </source>
</evidence>
<dbReference type="EMBL" id="FMZF01000006">
    <property type="protein sequence ID" value="SDD30284.1"/>
    <property type="molecule type" value="Genomic_DNA"/>
</dbReference>
<dbReference type="GO" id="GO:0005737">
    <property type="term" value="C:cytoplasm"/>
    <property type="evidence" value="ECO:0007669"/>
    <property type="project" value="TreeGrafter"/>
</dbReference>
<dbReference type="PANTHER" id="PTHR16305">
    <property type="entry name" value="TESTICULAR SOLUBLE ADENYLYL CYCLASE"/>
    <property type="match status" value="1"/>
</dbReference>
<dbReference type="SMART" id="SM00382">
    <property type="entry name" value="AAA"/>
    <property type="match status" value="1"/>
</dbReference>
<evidence type="ECO:0000256" key="2">
    <source>
        <dbReference type="ARBA" id="ARBA00022840"/>
    </source>
</evidence>
<sequence length="940" mass="98051">MDDVRPRSRAPGPDLVGRTADLDVVGSFLTRPADAGGALLLTGDPGVGKSVLLQEACRTAAASGVRLLRASGVQFEAKVSFAGLNQLLLPLHDRLGGLPALHRRALAVALGVGSGPDAGRLVVSAAALALLRAAAADGPVLVAVDDLQWLDHASARVLGFVARRLEGSGIGFLGAVRTDPGSFLLRAGLPRHEVPPLDAAAAADLLGSRFPGLAPAVHRRVVSAAQGNPLALLELPLTMTEGQRRAAEPLPRSLTLSAPLQELFAERVRGLPADTRRLLLLAALDGTGDLGPLRAASSGDGWLDGLAPAERAGVVRVDPDAGRIAFRHPLTGAAVVELATSGERRRAHAVLAGLLPEDPERRAWHLAEAVVGPDEPAAALLEVAAHLAVHKGDAVRAVRALLRAADLSPRGADRARRLAEAAYVGADVAGRLHSVPDLLGEARRADPGTEGSLHAAVAAAHHLLNGEGDVDTAHLVLVRGIDGALAHGRSGAPVEEALHTLMAVCHFSGRPEPWRAFEGALDRLGPGVPPLLAVSGRVYGDPAGATPADLERLDALVATVDEEVDPVRIVRVAIAAFYVDRLAGCRRALWRVVRDGRDGGAATSAVSALMMLCHDAYREGRWDEAARAAEEGVAWGERLGYRLVALPGLYCLALLAAARGDEEATRSLTGEMVAWAAPRGVTMLEHFAGRARALAALGRGDYDEALRLGAAISPPGRLARHVPVALWTARDLVEAAARSGHPEEAAAHVAAVQRTAVVSRSPRLALLAAGAAALTASGEEAGALHREALALPGAARFPFERARVQLSHGEHLRRTRAAHAARVELTAALETFEHLGARPWAARAAQELHAGGHGGRPVRDRSWTTLTAQEREIASLAASGLSNKQIGTRLHLSPRTVSGHLYRVFPKLGVSTRAALRDALGPPPAAGSGRMTRDEGRAAP</sequence>
<dbReference type="InterPro" id="IPR027417">
    <property type="entry name" value="P-loop_NTPase"/>
</dbReference>
<dbReference type="InterPro" id="IPR041664">
    <property type="entry name" value="AAA_16"/>
</dbReference>
<evidence type="ECO:0000313" key="6">
    <source>
        <dbReference type="Proteomes" id="UP000199416"/>
    </source>
</evidence>
<protein>
    <submittedName>
        <fullName evidence="5">Regulatory protein, luxR family</fullName>
    </submittedName>
</protein>
<dbReference type="AlphaFoldDB" id="A0A1G6TN33"/>
<dbReference type="STRING" id="1190417.SAMN05660690_3940"/>
<keyword evidence="2" id="KW-0067">ATP-binding</keyword>
<dbReference type="InterPro" id="IPR036388">
    <property type="entry name" value="WH-like_DNA-bd_sf"/>
</dbReference>
<dbReference type="PROSITE" id="PS00622">
    <property type="entry name" value="HTH_LUXR_1"/>
    <property type="match status" value="1"/>
</dbReference>
<dbReference type="InterPro" id="IPR003593">
    <property type="entry name" value="AAA+_ATPase"/>
</dbReference>
<organism evidence="5 6">
    <name type="scientific">Geodermatophilus telluris</name>
    <dbReference type="NCBI Taxonomy" id="1190417"/>
    <lineage>
        <taxon>Bacteria</taxon>
        <taxon>Bacillati</taxon>
        <taxon>Actinomycetota</taxon>
        <taxon>Actinomycetes</taxon>
        <taxon>Geodermatophilales</taxon>
        <taxon>Geodermatophilaceae</taxon>
        <taxon>Geodermatophilus</taxon>
    </lineage>
</organism>
<dbReference type="OrthoDB" id="483at2"/>
<dbReference type="PROSITE" id="PS50043">
    <property type="entry name" value="HTH_LUXR_2"/>
    <property type="match status" value="1"/>
</dbReference>
<feature type="domain" description="HTH luxR-type" evidence="4">
    <location>
        <begin position="859"/>
        <end position="924"/>
    </location>
</feature>
<keyword evidence="6" id="KW-1185">Reference proteome</keyword>
<proteinExistence type="predicted"/>
<keyword evidence="1" id="KW-0547">Nucleotide-binding</keyword>
<dbReference type="GO" id="GO:0003677">
    <property type="term" value="F:DNA binding"/>
    <property type="evidence" value="ECO:0007669"/>
    <property type="project" value="InterPro"/>
</dbReference>
<dbReference type="GO" id="GO:0006355">
    <property type="term" value="P:regulation of DNA-templated transcription"/>
    <property type="evidence" value="ECO:0007669"/>
    <property type="project" value="InterPro"/>
</dbReference>
<name>A0A1G6TN33_9ACTN</name>
<reference evidence="6" key="1">
    <citation type="submission" date="2016-10" db="EMBL/GenBank/DDBJ databases">
        <authorList>
            <person name="Varghese N."/>
            <person name="Submissions S."/>
        </authorList>
    </citation>
    <scope>NUCLEOTIDE SEQUENCE [LARGE SCALE GENOMIC DNA]</scope>
    <source>
        <strain evidence="6">DSM 45421</strain>
    </source>
</reference>
<dbReference type="GO" id="GO:0004016">
    <property type="term" value="F:adenylate cyclase activity"/>
    <property type="evidence" value="ECO:0007669"/>
    <property type="project" value="TreeGrafter"/>
</dbReference>
<dbReference type="PANTHER" id="PTHR16305:SF35">
    <property type="entry name" value="TRANSCRIPTIONAL ACTIVATOR DOMAIN"/>
    <property type="match status" value="1"/>
</dbReference>
<dbReference type="Proteomes" id="UP000199416">
    <property type="component" value="Unassembled WGS sequence"/>
</dbReference>
<evidence type="ECO:0000256" key="3">
    <source>
        <dbReference type="SAM" id="MobiDB-lite"/>
    </source>
</evidence>
<dbReference type="SUPFAM" id="SSF46894">
    <property type="entry name" value="C-terminal effector domain of the bipartite response regulators"/>
    <property type="match status" value="1"/>
</dbReference>
<dbReference type="Gene3D" id="1.10.10.10">
    <property type="entry name" value="Winged helix-like DNA-binding domain superfamily/Winged helix DNA-binding domain"/>
    <property type="match status" value="1"/>
</dbReference>
<dbReference type="GO" id="GO:0005524">
    <property type="term" value="F:ATP binding"/>
    <property type="evidence" value="ECO:0007669"/>
    <property type="project" value="UniProtKB-KW"/>
</dbReference>